<evidence type="ECO:0000313" key="2">
    <source>
        <dbReference type="Proteomes" id="UP000305794"/>
    </source>
</evidence>
<keyword evidence="2" id="KW-1185">Reference proteome</keyword>
<protein>
    <submittedName>
        <fullName evidence="1">Uncharacterized protein</fullName>
    </submittedName>
</protein>
<evidence type="ECO:0000313" key="1">
    <source>
        <dbReference type="EMBL" id="QBQ73225.1"/>
    </source>
</evidence>
<accession>A0A482MHW2</accession>
<gene>
    <name evidence="1" type="ORF">kac65v151_gp195</name>
</gene>
<reference evidence="1 2" key="1">
    <citation type="submission" date="2019-03" db="EMBL/GenBank/DDBJ databases">
        <title>Diversity and diversification of Nodularia spumigena cyanophages in the Baltic Sea.</title>
        <authorList>
            <person name="Sulcius S."/>
            <person name="Holmfeldt K."/>
            <person name="Simoliunas E."/>
        </authorList>
    </citation>
    <scope>NUCLEOTIDE SEQUENCE [LARGE SCALE GENOMIC DNA]</scope>
</reference>
<proteinExistence type="predicted"/>
<name>A0A482MHW2_9CAUD</name>
<dbReference type="EMBL" id="MK605242">
    <property type="protein sequence ID" value="QBQ73225.1"/>
    <property type="molecule type" value="Genomic_DNA"/>
</dbReference>
<organism evidence="1 2">
    <name type="scientific">Nodularia phage vB_NspS-kac65v151</name>
    <dbReference type="NCBI Taxonomy" id="2557579"/>
    <lineage>
        <taxon>Viruses</taxon>
        <taxon>Duplodnaviria</taxon>
        <taxon>Heunggongvirae</taxon>
        <taxon>Uroviricota</taxon>
        <taxon>Caudoviricetes</taxon>
        <taxon>Ravarandavirus</taxon>
        <taxon>Ravarandavirus kac65v151</taxon>
    </lineage>
</organism>
<sequence>MENSLEYIKAQYTDKFGQSLSLFLYEGEDDELKELLLGSIASGKPVNLTDLEIDDMEDLGIDI</sequence>
<dbReference type="Proteomes" id="UP000305794">
    <property type="component" value="Segment"/>
</dbReference>